<reference evidence="2" key="1">
    <citation type="submission" date="2018-02" db="EMBL/GenBank/DDBJ databases">
        <authorList>
            <person name="Cohen D.B."/>
            <person name="Kent A.D."/>
        </authorList>
    </citation>
    <scope>NUCLEOTIDE SEQUENCE</scope>
</reference>
<feature type="transmembrane region" description="Helical" evidence="1">
    <location>
        <begin position="108"/>
        <end position="128"/>
    </location>
</feature>
<sequence length="145" mass="16885">MEATILSFPTLPCQHFFPTTPCRRRHVNLIVAATSGETNRRDYWGRLVDEDMIMLRLRIREMKIMETNYKPPSNWMEWEKQYFSRYNDDVCEALGLLQDYLMNMRPSLAFGVIALVTFSVLICTGVALSHAIDIAKRILYGFLLT</sequence>
<proteinExistence type="predicted"/>
<name>A0A2N9IEY8_FAGSY</name>
<keyword evidence="1" id="KW-1133">Transmembrane helix</keyword>
<accession>A0A2N9IEY8</accession>
<gene>
    <name evidence="2" type="ORF">FSB_LOCUS52269</name>
</gene>
<dbReference type="EMBL" id="OIVN01005890">
    <property type="protein sequence ID" value="SPD24387.1"/>
    <property type="molecule type" value="Genomic_DNA"/>
</dbReference>
<dbReference type="PANTHER" id="PTHR33782:SF27">
    <property type="entry name" value="PROTEIN, PUTATIVE-RELATED"/>
    <property type="match status" value="1"/>
</dbReference>
<protein>
    <submittedName>
        <fullName evidence="2">Uncharacterized protein</fullName>
    </submittedName>
</protein>
<dbReference type="PANTHER" id="PTHR33782">
    <property type="entry name" value="OS01G0121600 PROTEIN"/>
    <property type="match status" value="1"/>
</dbReference>
<keyword evidence="1" id="KW-0812">Transmembrane</keyword>
<evidence type="ECO:0000256" key="1">
    <source>
        <dbReference type="SAM" id="Phobius"/>
    </source>
</evidence>
<keyword evidence="1" id="KW-0472">Membrane</keyword>
<evidence type="ECO:0000313" key="2">
    <source>
        <dbReference type="EMBL" id="SPD24387.1"/>
    </source>
</evidence>
<dbReference type="AlphaFoldDB" id="A0A2N9IEY8"/>
<organism evidence="2">
    <name type="scientific">Fagus sylvatica</name>
    <name type="common">Beechnut</name>
    <dbReference type="NCBI Taxonomy" id="28930"/>
    <lineage>
        <taxon>Eukaryota</taxon>
        <taxon>Viridiplantae</taxon>
        <taxon>Streptophyta</taxon>
        <taxon>Embryophyta</taxon>
        <taxon>Tracheophyta</taxon>
        <taxon>Spermatophyta</taxon>
        <taxon>Magnoliopsida</taxon>
        <taxon>eudicotyledons</taxon>
        <taxon>Gunneridae</taxon>
        <taxon>Pentapetalae</taxon>
        <taxon>rosids</taxon>
        <taxon>fabids</taxon>
        <taxon>Fagales</taxon>
        <taxon>Fagaceae</taxon>
        <taxon>Fagus</taxon>
    </lineage>
</organism>